<dbReference type="AlphaFoldDB" id="X0YPC0"/>
<feature type="transmembrane region" description="Helical" evidence="5">
    <location>
        <begin position="31"/>
        <end position="54"/>
    </location>
</feature>
<gene>
    <name evidence="6" type="ORF">S01H4_13911</name>
</gene>
<name>X0YPC0_9ZZZZ</name>
<dbReference type="GO" id="GO:0016020">
    <property type="term" value="C:membrane"/>
    <property type="evidence" value="ECO:0007669"/>
    <property type="project" value="UniProtKB-SubCell"/>
</dbReference>
<organism evidence="6">
    <name type="scientific">marine sediment metagenome</name>
    <dbReference type="NCBI Taxonomy" id="412755"/>
    <lineage>
        <taxon>unclassified sequences</taxon>
        <taxon>metagenomes</taxon>
        <taxon>ecological metagenomes</taxon>
    </lineage>
</organism>
<evidence type="ECO:0000256" key="2">
    <source>
        <dbReference type="ARBA" id="ARBA00022692"/>
    </source>
</evidence>
<accession>X0YPC0</accession>
<evidence type="ECO:0000256" key="4">
    <source>
        <dbReference type="ARBA" id="ARBA00023136"/>
    </source>
</evidence>
<keyword evidence="3 5" id="KW-1133">Transmembrane helix</keyword>
<dbReference type="SUPFAM" id="SSF161098">
    <property type="entry name" value="MetI-like"/>
    <property type="match status" value="1"/>
</dbReference>
<sequence>MMFQVLPDPIKEILTVLEYWDHIFSGFLLTLWLYGWAILIGFFLGLILAILRLYKSSYPFRF</sequence>
<evidence type="ECO:0000313" key="6">
    <source>
        <dbReference type="EMBL" id="GAG58005.1"/>
    </source>
</evidence>
<keyword evidence="4 5" id="KW-0472">Membrane</keyword>
<proteinExistence type="predicted"/>
<keyword evidence="2 5" id="KW-0812">Transmembrane</keyword>
<comment type="caution">
    <text evidence="6">The sequence shown here is derived from an EMBL/GenBank/DDBJ whole genome shotgun (WGS) entry which is preliminary data.</text>
</comment>
<comment type="subcellular location">
    <subcellularLocation>
        <location evidence="1">Membrane</location>
        <topology evidence="1">Multi-pass membrane protein</topology>
    </subcellularLocation>
</comment>
<evidence type="ECO:0000256" key="5">
    <source>
        <dbReference type="SAM" id="Phobius"/>
    </source>
</evidence>
<reference evidence="6" key="1">
    <citation type="journal article" date="2014" name="Front. Microbiol.">
        <title>High frequency of phylogenetically diverse reductive dehalogenase-homologous genes in deep subseafloor sedimentary metagenomes.</title>
        <authorList>
            <person name="Kawai M."/>
            <person name="Futagami T."/>
            <person name="Toyoda A."/>
            <person name="Takaki Y."/>
            <person name="Nishi S."/>
            <person name="Hori S."/>
            <person name="Arai W."/>
            <person name="Tsubouchi T."/>
            <person name="Morono Y."/>
            <person name="Uchiyama I."/>
            <person name="Ito T."/>
            <person name="Fujiyama A."/>
            <person name="Inagaki F."/>
            <person name="Takami H."/>
        </authorList>
    </citation>
    <scope>NUCLEOTIDE SEQUENCE</scope>
    <source>
        <strain evidence="6">Expedition CK06-06</strain>
    </source>
</reference>
<dbReference type="Gene3D" id="1.10.3720.10">
    <property type="entry name" value="MetI-like"/>
    <property type="match status" value="1"/>
</dbReference>
<evidence type="ECO:0000256" key="1">
    <source>
        <dbReference type="ARBA" id="ARBA00004141"/>
    </source>
</evidence>
<dbReference type="EMBL" id="BART01006115">
    <property type="protein sequence ID" value="GAG58005.1"/>
    <property type="molecule type" value="Genomic_DNA"/>
</dbReference>
<evidence type="ECO:0000256" key="3">
    <source>
        <dbReference type="ARBA" id="ARBA00022989"/>
    </source>
</evidence>
<protein>
    <submittedName>
        <fullName evidence="6">Uncharacterized protein</fullName>
    </submittedName>
</protein>
<dbReference type="InterPro" id="IPR035906">
    <property type="entry name" value="MetI-like_sf"/>
</dbReference>